<accession>A0ABD1T4J8</accession>
<name>A0ABD1T4J8_9LAMI</name>
<feature type="compositionally biased region" description="Low complexity" evidence="1">
    <location>
        <begin position="81"/>
        <end position="102"/>
    </location>
</feature>
<evidence type="ECO:0000313" key="3">
    <source>
        <dbReference type="Proteomes" id="UP001604277"/>
    </source>
</evidence>
<evidence type="ECO:0000256" key="1">
    <source>
        <dbReference type="SAM" id="MobiDB-lite"/>
    </source>
</evidence>
<proteinExistence type="predicted"/>
<gene>
    <name evidence="2" type="ORF">Fot_31296</name>
</gene>
<comment type="caution">
    <text evidence="2">The sequence shown here is derived from an EMBL/GenBank/DDBJ whole genome shotgun (WGS) entry which is preliminary data.</text>
</comment>
<sequence length="137" mass="15433">MRPAWMATPWMDAGISCLPPPPTTLNPLSSNAPHADVTATPTAVMSKNYYFHHRTPPWSLNTSLITATTLHRSLPTKRRNSNNPTFFSPPSISSPDNNTPISTTTNCRKRFQSKFTDDENDKMLEFAKKMRLENAQK</sequence>
<dbReference type="AlphaFoldDB" id="A0ABD1T4J8"/>
<organism evidence="2 3">
    <name type="scientific">Forsythia ovata</name>
    <dbReference type="NCBI Taxonomy" id="205694"/>
    <lineage>
        <taxon>Eukaryota</taxon>
        <taxon>Viridiplantae</taxon>
        <taxon>Streptophyta</taxon>
        <taxon>Embryophyta</taxon>
        <taxon>Tracheophyta</taxon>
        <taxon>Spermatophyta</taxon>
        <taxon>Magnoliopsida</taxon>
        <taxon>eudicotyledons</taxon>
        <taxon>Gunneridae</taxon>
        <taxon>Pentapetalae</taxon>
        <taxon>asterids</taxon>
        <taxon>lamiids</taxon>
        <taxon>Lamiales</taxon>
        <taxon>Oleaceae</taxon>
        <taxon>Forsythieae</taxon>
        <taxon>Forsythia</taxon>
    </lineage>
</organism>
<feature type="region of interest" description="Disordered" evidence="1">
    <location>
        <begin position="72"/>
        <end position="105"/>
    </location>
</feature>
<protein>
    <submittedName>
        <fullName evidence="2">Uncharacterized protein</fullName>
    </submittedName>
</protein>
<keyword evidence="3" id="KW-1185">Reference proteome</keyword>
<dbReference type="EMBL" id="JBFOLJ010000009">
    <property type="protein sequence ID" value="KAL2507649.1"/>
    <property type="molecule type" value="Genomic_DNA"/>
</dbReference>
<evidence type="ECO:0000313" key="2">
    <source>
        <dbReference type="EMBL" id="KAL2507649.1"/>
    </source>
</evidence>
<dbReference type="Proteomes" id="UP001604277">
    <property type="component" value="Unassembled WGS sequence"/>
</dbReference>
<reference evidence="3" key="1">
    <citation type="submission" date="2024-07" db="EMBL/GenBank/DDBJ databases">
        <title>Two chromosome-level genome assemblies of Korean endemic species Abeliophyllum distichum and Forsythia ovata (Oleaceae).</title>
        <authorList>
            <person name="Jang H."/>
        </authorList>
    </citation>
    <scope>NUCLEOTIDE SEQUENCE [LARGE SCALE GENOMIC DNA]</scope>
</reference>